<feature type="compositionally biased region" description="Low complexity" evidence="3">
    <location>
        <begin position="145"/>
        <end position="185"/>
    </location>
</feature>
<keyword evidence="2" id="KW-0378">Hydrolase</keyword>
<dbReference type="InterPro" id="IPR029069">
    <property type="entry name" value="HotDog_dom_sf"/>
</dbReference>
<feature type="region of interest" description="Disordered" evidence="3">
    <location>
        <begin position="1006"/>
        <end position="1090"/>
    </location>
</feature>
<dbReference type="Pfam" id="PF03061">
    <property type="entry name" value="4HBT"/>
    <property type="match status" value="1"/>
</dbReference>
<evidence type="ECO:0000256" key="3">
    <source>
        <dbReference type="SAM" id="MobiDB-lite"/>
    </source>
</evidence>
<name>A0A0B7N4T4_9FUNG</name>
<feature type="domain" description="Thioesterase" evidence="4">
    <location>
        <begin position="854"/>
        <end position="925"/>
    </location>
</feature>
<dbReference type="PANTHER" id="PTHR21660">
    <property type="entry name" value="THIOESTERASE SUPERFAMILY MEMBER-RELATED"/>
    <property type="match status" value="1"/>
</dbReference>
<dbReference type="Proteomes" id="UP000054107">
    <property type="component" value="Unassembled WGS sequence"/>
</dbReference>
<dbReference type="NCBIfam" id="TIGR00369">
    <property type="entry name" value="unchar_dom_1"/>
    <property type="match status" value="1"/>
</dbReference>
<proteinExistence type="inferred from homology"/>
<dbReference type="PANTHER" id="PTHR21660:SF1">
    <property type="entry name" value="ACYL-COENZYME A THIOESTERASE 13"/>
    <property type="match status" value="1"/>
</dbReference>
<reference evidence="5 6" key="1">
    <citation type="submission" date="2014-09" db="EMBL/GenBank/DDBJ databases">
        <authorList>
            <person name="Ellenberger Sabrina"/>
        </authorList>
    </citation>
    <scope>NUCLEOTIDE SEQUENCE [LARGE SCALE GENOMIC DNA]</scope>
    <source>
        <strain evidence="5 6">CBS 412.66</strain>
    </source>
</reference>
<dbReference type="InterPro" id="IPR003736">
    <property type="entry name" value="PAAI_dom"/>
</dbReference>
<dbReference type="Gene3D" id="3.10.129.10">
    <property type="entry name" value="Hotdog Thioesterase"/>
    <property type="match status" value="1"/>
</dbReference>
<feature type="region of interest" description="Disordered" evidence="3">
    <location>
        <begin position="143"/>
        <end position="222"/>
    </location>
</feature>
<dbReference type="CDD" id="cd03443">
    <property type="entry name" value="PaaI_thioesterase"/>
    <property type="match status" value="1"/>
</dbReference>
<evidence type="ECO:0000256" key="2">
    <source>
        <dbReference type="ARBA" id="ARBA00022801"/>
    </source>
</evidence>
<feature type="compositionally biased region" description="Basic and acidic residues" evidence="3">
    <location>
        <begin position="186"/>
        <end position="198"/>
    </location>
</feature>
<dbReference type="OrthoDB" id="2278014at2759"/>
<dbReference type="SUPFAM" id="SSF54637">
    <property type="entry name" value="Thioesterase/thiol ester dehydrase-isomerase"/>
    <property type="match status" value="1"/>
</dbReference>
<feature type="compositionally biased region" description="Polar residues" evidence="3">
    <location>
        <begin position="204"/>
        <end position="216"/>
    </location>
</feature>
<dbReference type="EMBL" id="LN724412">
    <property type="protein sequence ID" value="CEP10510.1"/>
    <property type="molecule type" value="Genomic_DNA"/>
</dbReference>
<feature type="region of interest" description="Disordered" evidence="3">
    <location>
        <begin position="95"/>
        <end position="118"/>
    </location>
</feature>
<evidence type="ECO:0000256" key="1">
    <source>
        <dbReference type="ARBA" id="ARBA00008324"/>
    </source>
</evidence>
<evidence type="ECO:0000313" key="5">
    <source>
        <dbReference type="EMBL" id="CEP10510.1"/>
    </source>
</evidence>
<protein>
    <recommendedName>
        <fullName evidence="4">Thioesterase domain-containing protein</fullName>
    </recommendedName>
</protein>
<dbReference type="STRING" id="35722.A0A0B7N4T4"/>
<feature type="region of interest" description="Disordered" evidence="3">
    <location>
        <begin position="1"/>
        <end position="28"/>
    </location>
</feature>
<sequence length="1187" mass="133586">MSYCILSGSSGNKGAGDSGPRKKKGKENGMLNIYITEEDTTNTNVTLAKDVASSIPTDFFEDEEYEDFQVPIGLRPPPSTIARERRDIEEATRLSLQRQGVAESGESSSSSNVRQTPQITLSTVIADFEEDDDFQEPIVIRPRTTRATPSVTTTQSTGMTQEFKKAVSLTPSSPSESSSAPVYLSEKIKMKQARSEAKRKARQKSPSTKSKRNPNVATEEAEVVCPRTRRTKFVIKAKLEAMLRAEDFNQDQRAGFITEVHRVVRHLSDVTYTASLFLNWFCLRLLRNGEAVPKLTHKRLYSFAALFVGQGKNADADISEAFTEFATAMGEDFNRQQLFPNIQYTTLITIVMRSYETLIENHVGTNFKPKTVRYLFTRLSDTTEFPNLTFRTGVKRDLAERVYNAFTTNQEITYPANLEVADAHRTSINNLLHECRQRLRGLNLTEEDYYAQPHLYLPWLYHVLETMEQQITIREPVPQTRATKGFVHRQLAEIVDFRRLPRRFRSTLETHAKDSINLERPTIQKYINHSFLENTQRPDPIQGQRHNDLLPQEKTAIDAFVTRTKASISREEFRPEQYTDPRGARLFNILPIYTLQQRYVQINLTGISRIIKQSRIRPSVTVNEDMKDVCWSLFDMSRIGFRSRNSLDGKALSDKRFTGAIRTDGIALEFICDRPYVAAEAALTPADIATEIDMNTATIWGLDPGIRDVFVASDGVGTDAAKYAPDATYEALLTNETMPILRSIQFSAATPVTLDGTEIIWQVLIYAQSSCIWLSTTTTDRKCFSESVPLSFVIMIPTVALRSPELVQKVLKSFMAAGGYDSLVLPGLKVIHSENGRVSAEFQVEKQHLNRLESVHGGLLATVVDIGGSLAIASKGLFATGVSTDINISYISGVKQGETIAIDARVDKLGKTLAFTTVEMSSKGRLENPTCQLHSQSKSEHDIDVSQHLRSLKARLGFAHFKLNQGWEKSTIFDVEQLWRQRQKRNIHNLPRPRFTQREIIDKRMYIPSPGARQAKAKRDGLTRTISNPTDWPESSSASKKSQKQLYFHHYHQPKTSGNAEGFEIPSSNQRYDSSVEEGSSATDDEKIPQVRNSLDYLSYAIAMTEEKDHNNSSMFSSQPLPDISELEPNLNDNDNANNNNQVEDLSITDKISPPLSPTTSAAKAIMMFVNNCNTSSAFDLAEDQRK</sequence>
<gene>
    <name evidence="5" type="primary">PARPA_04226.1 scaffold 12477</name>
</gene>
<keyword evidence="6" id="KW-1185">Reference proteome</keyword>
<dbReference type="GO" id="GO:0047617">
    <property type="term" value="F:fatty acyl-CoA hydrolase activity"/>
    <property type="evidence" value="ECO:0007669"/>
    <property type="project" value="InterPro"/>
</dbReference>
<feature type="compositionally biased region" description="Polar residues" evidence="3">
    <location>
        <begin position="1024"/>
        <end position="1034"/>
    </location>
</feature>
<accession>A0A0B7N4T4</accession>
<dbReference type="InterPro" id="IPR039298">
    <property type="entry name" value="ACOT13"/>
</dbReference>
<evidence type="ECO:0000313" key="6">
    <source>
        <dbReference type="Proteomes" id="UP000054107"/>
    </source>
</evidence>
<dbReference type="InterPro" id="IPR006683">
    <property type="entry name" value="Thioestr_dom"/>
</dbReference>
<feature type="compositionally biased region" description="Basic residues" evidence="3">
    <location>
        <begin position="1041"/>
        <end position="1053"/>
    </location>
</feature>
<comment type="similarity">
    <text evidence="1">Belongs to the thioesterase PaaI family.</text>
</comment>
<organism evidence="5 6">
    <name type="scientific">Parasitella parasitica</name>
    <dbReference type="NCBI Taxonomy" id="35722"/>
    <lineage>
        <taxon>Eukaryota</taxon>
        <taxon>Fungi</taxon>
        <taxon>Fungi incertae sedis</taxon>
        <taxon>Mucoromycota</taxon>
        <taxon>Mucoromycotina</taxon>
        <taxon>Mucoromycetes</taxon>
        <taxon>Mucorales</taxon>
        <taxon>Mucorineae</taxon>
        <taxon>Mucoraceae</taxon>
        <taxon>Parasitella</taxon>
    </lineage>
</organism>
<dbReference type="AlphaFoldDB" id="A0A0B7N4T4"/>
<evidence type="ECO:0000259" key="4">
    <source>
        <dbReference type="Pfam" id="PF03061"/>
    </source>
</evidence>
<feature type="compositionally biased region" description="Polar residues" evidence="3">
    <location>
        <begin position="1066"/>
        <end position="1082"/>
    </location>
</feature>